<comment type="caution">
    <text evidence="12">The sequence shown here is derived from an EMBL/GenBank/DDBJ whole genome shotgun (WGS) entry which is preliminary data.</text>
</comment>
<keyword evidence="4 6" id="KW-0720">Serine protease</keyword>
<dbReference type="Pfam" id="PF00574">
    <property type="entry name" value="CLP_protease"/>
    <property type="match status" value="1"/>
</dbReference>
<keyword evidence="13" id="KW-1185">Reference proteome</keyword>
<feature type="active site" description="Nucleophile" evidence="6">
    <location>
        <position position="97"/>
    </location>
</feature>
<comment type="function">
    <text evidence="6 10">Cleaves peptides in various proteins in a process that requires ATP hydrolysis. Has a chymotrypsin-like activity. Plays a major role in the degradation of misfolded proteins.</text>
</comment>
<dbReference type="InterPro" id="IPR033135">
    <property type="entry name" value="ClpP_His_AS"/>
</dbReference>
<evidence type="ECO:0000256" key="5">
    <source>
        <dbReference type="ARBA" id="ARBA00034021"/>
    </source>
</evidence>
<dbReference type="Gene3D" id="3.90.226.10">
    <property type="entry name" value="2-enoyl-CoA Hydratase, Chain A, domain 1"/>
    <property type="match status" value="1"/>
</dbReference>
<evidence type="ECO:0000256" key="6">
    <source>
        <dbReference type="HAMAP-Rule" id="MF_00444"/>
    </source>
</evidence>
<dbReference type="PROSITE" id="PS00382">
    <property type="entry name" value="CLP_PROTEASE_HIS"/>
    <property type="match status" value="1"/>
</dbReference>
<comment type="catalytic activity">
    <reaction evidence="5 6 8">
        <text>Hydrolysis of proteins to small peptides in the presence of ATP and magnesium. alpha-casein is the usual test substrate. In the absence of ATP, only oligopeptides shorter than five residues are hydrolyzed (such as succinyl-Leu-Tyr-|-NHMec, and Leu-Tyr-Leu-|-Tyr-Trp, in which cleavage of the -Tyr-|-Leu- and -Tyr-|-Trp bonds also occurs).</text>
        <dbReference type="EC" id="3.4.21.92"/>
    </reaction>
</comment>
<evidence type="ECO:0000256" key="7">
    <source>
        <dbReference type="PROSITE-ProRule" id="PRU10085"/>
    </source>
</evidence>
<keyword evidence="3 6" id="KW-0378">Hydrolase</keyword>
<keyword evidence="2 6" id="KW-0645">Protease</keyword>
<sequence>MSEDKDNDKKKDGGINREIEKLHLEERKVFLWGQVDDDSARYVIDRMLYLDHKEPGKEITFVINSPGGYVTSGFAIYDTMKSLKSPVSTVCLGLAASMGSILLSAGTKGKRKIYPMAKVMIHQPSGGARGQSSDIEIQAIEILKTKELGAKILAENCGQSVEKVMKDFNRDYWMDAEESVAYGIVDTVA</sequence>
<dbReference type="HAMAP" id="MF_00444">
    <property type="entry name" value="ClpP"/>
    <property type="match status" value="1"/>
</dbReference>
<dbReference type="InterPro" id="IPR018215">
    <property type="entry name" value="ClpP_Ser_AS"/>
</dbReference>
<dbReference type="PANTHER" id="PTHR10381">
    <property type="entry name" value="ATP-DEPENDENT CLP PROTEASE PROTEOLYTIC SUBUNIT"/>
    <property type="match status" value="1"/>
</dbReference>
<keyword evidence="6" id="KW-0963">Cytoplasm</keyword>
<proteinExistence type="inferred from homology"/>
<dbReference type="RefSeq" id="WP_163284007.1">
    <property type="nucleotide sequence ID" value="NZ_JAAGVY010000008.1"/>
</dbReference>
<dbReference type="Proteomes" id="UP000486602">
    <property type="component" value="Unassembled WGS sequence"/>
</dbReference>
<protein>
    <recommendedName>
        <fullName evidence="6 11">ATP-dependent Clp protease proteolytic subunit</fullName>
        <ecNumber evidence="6 9">3.4.21.92</ecNumber>
    </recommendedName>
    <alternativeName>
        <fullName evidence="6">Endopeptidase Clp</fullName>
    </alternativeName>
</protein>
<organism evidence="12 13">
    <name type="scientific">Cryomorpha ignava</name>
    <dbReference type="NCBI Taxonomy" id="101383"/>
    <lineage>
        <taxon>Bacteria</taxon>
        <taxon>Pseudomonadati</taxon>
        <taxon>Bacteroidota</taxon>
        <taxon>Flavobacteriia</taxon>
        <taxon>Flavobacteriales</taxon>
        <taxon>Cryomorphaceae</taxon>
        <taxon>Cryomorpha</taxon>
    </lineage>
</organism>
<evidence type="ECO:0000256" key="4">
    <source>
        <dbReference type="ARBA" id="ARBA00022825"/>
    </source>
</evidence>
<evidence type="ECO:0000256" key="10">
    <source>
        <dbReference type="RuleBase" id="RU000550"/>
    </source>
</evidence>
<evidence type="ECO:0000256" key="9">
    <source>
        <dbReference type="RuleBase" id="RU000549"/>
    </source>
</evidence>
<evidence type="ECO:0000256" key="8">
    <source>
        <dbReference type="PROSITE-ProRule" id="PRU10086"/>
    </source>
</evidence>
<feature type="active site" evidence="6 8">
    <location>
        <position position="122"/>
    </location>
</feature>
<dbReference type="GO" id="GO:0006515">
    <property type="term" value="P:protein quality control for misfolded or incompletely synthesized proteins"/>
    <property type="evidence" value="ECO:0007669"/>
    <property type="project" value="TreeGrafter"/>
</dbReference>
<comment type="similarity">
    <text evidence="1 6 11">Belongs to the peptidase S14 family.</text>
</comment>
<dbReference type="GO" id="GO:0005737">
    <property type="term" value="C:cytoplasm"/>
    <property type="evidence" value="ECO:0007669"/>
    <property type="project" value="UniProtKB-SubCell"/>
</dbReference>
<dbReference type="InterPro" id="IPR029045">
    <property type="entry name" value="ClpP/crotonase-like_dom_sf"/>
</dbReference>
<comment type="subunit">
    <text evidence="6">Fourteen ClpP subunits assemble into 2 heptameric rings which stack back to back to give a disk-like structure with a central cavity, resembling the structure of eukaryotic proteasomes.</text>
</comment>
<comment type="subcellular location">
    <subcellularLocation>
        <location evidence="6">Cytoplasm</location>
    </subcellularLocation>
</comment>
<evidence type="ECO:0000256" key="2">
    <source>
        <dbReference type="ARBA" id="ARBA00022670"/>
    </source>
</evidence>
<dbReference type="GO" id="GO:0051117">
    <property type="term" value="F:ATPase binding"/>
    <property type="evidence" value="ECO:0007669"/>
    <property type="project" value="TreeGrafter"/>
</dbReference>
<dbReference type="GO" id="GO:0004252">
    <property type="term" value="F:serine-type endopeptidase activity"/>
    <property type="evidence" value="ECO:0007669"/>
    <property type="project" value="UniProtKB-UniRule"/>
</dbReference>
<dbReference type="GO" id="GO:0009368">
    <property type="term" value="C:endopeptidase Clp complex"/>
    <property type="evidence" value="ECO:0007669"/>
    <property type="project" value="TreeGrafter"/>
</dbReference>
<dbReference type="SUPFAM" id="SSF52096">
    <property type="entry name" value="ClpP/crotonase"/>
    <property type="match status" value="1"/>
</dbReference>
<evidence type="ECO:0000256" key="3">
    <source>
        <dbReference type="ARBA" id="ARBA00022801"/>
    </source>
</evidence>
<dbReference type="AlphaFoldDB" id="A0A7K3WN97"/>
<dbReference type="EC" id="3.4.21.92" evidence="6 9"/>
<dbReference type="PANTHER" id="PTHR10381:SF11">
    <property type="entry name" value="ATP-DEPENDENT CLP PROTEASE PROTEOLYTIC SUBUNIT, MITOCHONDRIAL"/>
    <property type="match status" value="1"/>
</dbReference>
<reference evidence="12 13" key="1">
    <citation type="submission" date="2020-02" db="EMBL/GenBank/DDBJ databases">
        <title>Out from the shadows clarifying the taxonomy of the family Cryomorphaceae and related taxa by utilizing the GTDB taxonomic framework.</title>
        <authorList>
            <person name="Bowman J.P."/>
        </authorList>
    </citation>
    <scope>NUCLEOTIDE SEQUENCE [LARGE SCALE GENOMIC DNA]</scope>
    <source>
        <strain evidence="12 13">QSSC 1-22</strain>
    </source>
</reference>
<dbReference type="InterPro" id="IPR023562">
    <property type="entry name" value="ClpP/TepA"/>
</dbReference>
<dbReference type="InterPro" id="IPR001907">
    <property type="entry name" value="ClpP"/>
</dbReference>
<dbReference type="CDD" id="cd07017">
    <property type="entry name" value="S14_ClpP_2"/>
    <property type="match status" value="1"/>
</dbReference>
<dbReference type="EMBL" id="JAAGVY010000008">
    <property type="protein sequence ID" value="NEN23120.1"/>
    <property type="molecule type" value="Genomic_DNA"/>
</dbReference>
<evidence type="ECO:0000256" key="1">
    <source>
        <dbReference type="ARBA" id="ARBA00007039"/>
    </source>
</evidence>
<dbReference type="PRINTS" id="PR00127">
    <property type="entry name" value="CLPPROTEASEP"/>
</dbReference>
<accession>A0A7K3WN97</accession>
<dbReference type="NCBIfam" id="NF009205">
    <property type="entry name" value="PRK12553.1"/>
    <property type="match status" value="1"/>
</dbReference>
<gene>
    <name evidence="6" type="primary">clpP</name>
    <name evidence="12" type="ORF">G3O08_06365</name>
</gene>
<evidence type="ECO:0000313" key="12">
    <source>
        <dbReference type="EMBL" id="NEN23120.1"/>
    </source>
</evidence>
<dbReference type="GO" id="GO:0004176">
    <property type="term" value="F:ATP-dependent peptidase activity"/>
    <property type="evidence" value="ECO:0007669"/>
    <property type="project" value="InterPro"/>
</dbReference>
<name>A0A7K3WN97_9FLAO</name>
<evidence type="ECO:0000313" key="13">
    <source>
        <dbReference type="Proteomes" id="UP000486602"/>
    </source>
</evidence>
<dbReference type="PROSITE" id="PS00381">
    <property type="entry name" value="CLP_PROTEASE_SER"/>
    <property type="match status" value="1"/>
</dbReference>
<evidence type="ECO:0000256" key="11">
    <source>
        <dbReference type="RuleBase" id="RU003567"/>
    </source>
</evidence>
<feature type="active site" evidence="7">
    <location>
        <position position="97"/>
    </location>
</feature>